<feature type="non-terminal residue" evidence="1">
    <location>
        <position position="85"/>
    </location>
</feature>
<dbReference type="EMBL" id="NMUH01000063">
    <property type="protein sequence ID" value="MQL70323.1"/>
    <property type="molecule type" value="Genomic_DNA"/>
</dbReference>
<keyword evidence="2" id="KW-1185">Reference proteome</keyword>
<proteinExistence type="predicted"/>
<reference evidence="1" key="1">
    <citation type="submission" date="2017-07" db="EMBL/GenBank/DDBJ databases">
        <title>Taro Niue Genome Assembly and Annotation.</title>
        <authorList>
            <person name="Atibalentja N."/>
            <person name="Keating K."/>
            <person name="Fields C.J."/>
        </authorList>
    </citation>
    <scope>NUCLEOTIDE SEQUENCE</scope>
    <source>
        <strain evidence="1">Niue_2</strain>
        <tissue evidence="1">Leaf</tissue>
    </source>
</reference>
<evidence type="ECO:0000313" key="1">
    <source>
        <dbReference type="EMBL" id="MQL70323.1"/>
    </source>
</evidence>
<name>A0A843TLG4_COLES</name>
<sequence length="85" mass="9721">MWRSSWWLRSCGTTTRSSSSSPSHLLRPEQTVHLKSTKGTSFRTCWGRVEELLVAEELLNDHKKLIFFPFPSAATCTNRPLEVAQ</sequence>
<dbReference type="AlphaFoldDB" id="A0A843TLG4"/>
<accession>A0A843TLG4</accession>
<dbReference type="Proteomes" id="UP000652761">
    <property type="component" value="Unassembled WGS sequence"/>
</dbReference>
<evidence type="ECO:0000313" key="2">
    <source>
        <dbReference type="Proteomes" id="UP000652761"/>
    </source>
</evidence>
<gene>
    <name evidence="1" type="ORF">Taro_002623</name>
</gene>
<organism evidence="1 2">
    <name type="scientific">Colocasia esculenta</name>
    <name type="common">Wild taro</name>
    <name type="synonym">Arum esculentum</name>
    <dbReference type="NCBI Taxonomy" id="4460"/>
    <lineage>
        <taxon>Eukaryota</taxon>
        <taxon>Viridiplantae</taxon>
        <taxon>Streptophyta</taxon>
        <taxon>Embryophyta</taxon>
        <taxon>Tracheophyta</taxon>
        <taxon>Spermatophyta</taxon>
        <taxon>Magnoliopsida</taxon>
        <taxon>Liliopsida</taxon>
        <taxon>Araceae</taxon>
        <taxon>Aroideae</taxon>
        <taxon>Colocasieae</taxon>
        <taxon>Colocasia</taxon>
    </lineage>
</organism>
<protein>
    <submittedName>
        <fullName evidence="1">Uncharacterized protein</fullName>
    </submittedName>
</protein>
<comment type="caution">
    <text evidence="1">The sequence shown here is derived from an EMBL/GenBank/DDBJ whole genome shotgun (WGS) entry which is preliminary data.</text>
</comment>